<feature type="transmembrane region" description="Helical" evidence="1">
    <location>
        <begin position="6"/>
        <end position="24"/>
    </location>
</feature>
<keyword evidence="3" id="KW-1185">Reference proteome</keyword>
<proteinExistence type="predicted"/>
<name>A0A1K2IHA1_9FLAO</name>
<keyword evidence="1" id="KW-0472">Membrane</keyword>
<dbReference type="EMBL" id="FPKV01000002">
    <property type="protein sequence ID" value="SFZ91759.1"/>
    <property type="molecule type" value="Genomic_DNA"/>
</dbReference>
<accession>A0A1K2IHA1</accession>
<evidence type="ECO:0000313" key="3">
    <source>
        <dbReference type="Proteomes" id="UP000182544"/>
    </source>
</evidence>
<protein>
    <submittedName>
        <fullName evidence="2">Uncharacterized protein</fullName>
    </submittedName>
</protein>
<keyword evidence="1" id="KW-1133">Transmembrane helix</keyword>
<dbReference type="Proteomes" id="UP000182544">
    <property type="component" value="Unassembled WGS sequence"/>
</dbReference>
<evidence type="ECO:0000313" key="2">
    <source>
        <dbReference type="EMBL" id="SFZ91759.1"/>
    </source>
</evidence>
<reference evidence="2 3" key="1">
    <citation type="submission" date="2016-10" db="EMBL/GenBank/DDBJ databases">
        <authorList>
            <person name="de Groot N.N."/>
        </authorList>
    </citation>
    <scope>NUCLEOTIDE SEQUENCE [LARGE SCALE GENOMIC DNA]</scope>
    <source>
        <strain evidence="2 3">DSM 18180</strain>
    </source>
</reference>
<gene>
    <name evidence="2" type="ORF">SAMN05428642_102298</name>
</gene>
<organism evidence="2 3">
    <name type="scientific">Flaviramulus basaltis</name>
    <dbReference type="NCBI Taxonomy" id="369401"/>
    <lineage>
        <taxon>Bacteria</taxon>
        <taxon>Pseudomonadati</taxon>
        <taxon>Bacteroidota</taxon>
        <taxon>Flavobacteriia</taxon>
        <taxon>Flavobacteriales</taxon>
        <taxon>Flavobacteriaceae</taxon>
        <taxon>Flaviramulus</taxon>
    </lineage>
</organism>
<sequence>MLTTITLTIFALVVINLLLLKFSCNKIIKPLKVNKNTVILRPEMNISETSEILLAATGS</sequence>
<keyword evidence="1" id="KW-0812">Transmembrane</keyword>
<dbReference type="AlphaFoldDB" id="A0A1K2IHA1"/>
<evidence type="ECO:0000256" key="1">
    <source>
        <dbReference type="SAM" id="Phobius"/>
    </source>
</evidence>